<comment type="caution">
    <text evidence="1">The sequence shown here is derived from an EMBL/GenBank/DDBJ whole genome shotgun (WGS) entry which is preliminary data.</text>
</comment>
<proteinExistence type="predicted"/>
<name>A0ABX1VZ64_9SPHI</name>
<organism evidence="1 2">
    <name type="scientific">Mucilaginibacter humi</name>
    <dbReference type="NCBI Taxonomy" id="2732510"/>
    <lineage>
        <taxon>Bacteria</taxon>
        <taxon>Pseudomonadati</taxon>
        <taxon>Bacteroidota</taxon>
        <taxon>Sphingobacteriia</taxon>
        <taxon>Sphingobacteriales</taxon>
        <taxon>Sphingobacteriaceae</taxon>
        <taxon>Mucilaginibacter</taxon>
    </lineage>
</organism>
<gene>
    <name evidence="1" type="ORF">HK413_01480</name>
</gene>
<keyword evidence="2" id="KW-1185">Reference proteome</keyword>
<dbReference type="RefSeq" id="WP_175268877.1">
    <property type="nucleotide sequence ID" value="NZ_JABFCR010000004.1"/>
</dbReference>
<dbReference type="Proteomes" id="UP000566071">
    <property type="component" value="Unassembled WGS sequence"/>
</dbReference>
<accession>A0ABX1VZ64</accession>
<evidence type="ECO:0000313" key="2">
    <source>
        <dbReference type="Proteomes" id="UP000566071"/>
    </source>
</evidence>
<sequence>MIIENKRLGYRIHYLLKDFGYSTKNNTALYHGDFSFEELPGSDDDKKKWAKNRAETYRGSFMHFYDRHIPIRL</sequence>
<protein>
    <submittedName>
        <fullName evidence="1">Uncharacterized protein</fullName>
    </submittedName>
</protein>
<reference evidence="1 2" key="1">
    <citation type="submission" date="2020-05" db="EMBL/GenBank/DDBJ databases">
        <authorList>
            <person name="Khan S.A."/>
            <person name="Jeon C.O."/>
            <person name="Chun B.H."/>
        </authorList>
    </citation>
    <scope>NUCLEOTIDE SEQUENCE [LARGE SCALE GENOMIC DNA]</scope>
    <source>
        <strain evidence="1 2">S1162</strain>
    </source>
</reference>
<evidence type="ECO:0000313" key="1">
    <source>
        <dbReference type="EMBL" id="NNU33175.1"/>
    </source>
</evidence>
<dbReference type="EMBL" id="JABFCR010000004">
    <property type="protein sequence ID" value="NNU33175.1"/>
    <property type="molecule type" value="Genomic_DNA"/>
</dbReference>